<keyword evidence="1" id="KW-1133">Transmembrane helix</keyword>
<keyword evidence="1" id="KW-0812">Transmembrane</keyword>
<evidence type="ECO:0000256" key="1">
    <source>
        <dbReference type="SAM" id="Phobius"/>
    </source>
</evidence>
<organism evidence="2 3">
    <name type="scientific">Clytia hemisphaerica</name>
    <dbReference type="NCBI Taxonomy" id="252671"/>
    <lineage>
        <taxon>Eukaryota</taxon>
        <taxon>Metazoa</taxon>
        <taxon>Cnidaria</taxon>
        <taxon>Hydrozoa</taxon>
        <taxon>Hydroidolina</taxon>
        <taxon>Leptothecata</taxon>
        <taxon>Obeliida</taxon>
        <taxon>Clytiidae</taxon>
        <taxon>Clytia</taxon>
    </lineage>
</organism>
<feature type="transmembrane region" description="Helical" evidence="1">
    <location>
        <begin position="64"/>
        <end position="97"/>
    </location>
</feature>
<evidence type="ECO:0008006" key="4">
    <source>
        <dbReference type="Google" id="ProtNLM"/>
    </source>
</evidence>
<dbReference type="AlphaFoldDB" id="A0A7M5WRS2"/>
<keyword evidence="3" id="KW-1185">Reference proteome</keyword>
<name>A0A7M5WRS2_9CNID</name>
<dbReference type="Proteomes" id="UP000594262">
    <property type="component" value="Unplaced"/>
</dbReference>
<protein>
    <recommendedName>
        <fullName evidence="4">Transmembrane protein</fullName>
    </recommendedName>
</protein>
<dbReference type="EnsemblMetazoa" id="CLYHEMT007197.1">
    <property type="protein sequence ID" value="CLYHEMP007197.1"/>
    <property type="gene ID" value="CLYHEMG007197"/>
</dbReference>
<evidence type="ECO:0000313" key="3">
    <source>
        <dbReference type="Proteomes" id="UP000594262"/>
    </source>
</evidence>
<keyword evidence="1" id="KW-0472">Membrane</keyword>
<accession>A0A7M5WRS2</accession>
<feature type="transmembrane region" description="Helical" evidence="1">
    <location>
        <begin position="103"/>
        <end position="131"/>
    </location>
</feature>
<evidence type="ECO:0000313" key="2">
    <source>
        <dbReference type="EnsemblMetazoa" id="CLYHEMP007197.1"/>
    </source>
</evidence>
<dbReference type="Pfam" id="PF16015">
    <property type="entry name" value="Promethin"/>
    <property type="match status" value="1"/>
</dbReference>
<proteinExistence type="predicted"/>
<reference evidence="2" key="1">
    <citation type="submission" date="2021-01" db="UniProtKB">
        <authorList>
            <consortium name="EnsemblMetazoa"/>
        </authorList>
    </citation>
    <scope>IDENTIFICATION</scope>
</reference>
<sequence>MQEEEGDAINCKQKKKRAATHRLPIFPQSKKIQEIIEKWNQTNFEPYTTPILNMIEKYPVGSLFLLIFGVIISIPLILCLVFIISTLVMTICGSFIVFGTFTSIALVSVGAIAFFAALVSIALTAACLVGYNISTGVQEFLTP</sequence>